<name>A0A5N6KPF2_9ROSI</name>
<accession>A0A5N6KPF2</accession>
<keyword evidence="3" id="KW-0119">Carbohydrate metabolism</keyword>
<dbReference type="EMBL" id="VIBQ01000009">
    <property type="protein sequence ID" value="KAB8337026.1"/>
    <property type="molecule type" value="Genomic_DNA"/>
</dbReference>
<evidence type="ECO:0000313" key="6">
    <source>
        <dbReference type="Proteomes" id="UP000327013"/>
    </source>
</evidence>
<dbReference type="Gene3D" id="3.20.20.70">
    <property type="entry name" value="Aldolase class I"/>
    <property type="match status" value="1"/>
</dbReference>
<dbReference type="InterPro" id="IPR017853">
    <property type="entry name" value="GH"/>
</dbReference>
<dbReference type="InterPro" id="IPR008811">
    <property type="entry name" value="Glycosyl_hydrolases_36"/>
</dbReference>
<dbReference type="EC" id="2.4.1.82" evidence="2"/>
<evidence type="ECO:0000256" key="4">
    <source>
        <dbReference type="ARBA" id="ARBA00049426"/>
    </source>
</evidence>
<dbReference type="AlphaFoldDB" id="A0A5N6KPF2"/>
<dbReference type="SUPFAM" id="SSF51445">
    <property type="entry name" value="(Trans)glycosidases"/>
    <property type="match status" value="1"/>
</dbReference>
<evidence type="ECO:0000256" key="1">
    <source>
        <dbReference type="ARBA" id="ARBA00007240"/>
    </source>
</evidence>
<dbReference type="Pfam" id="PF05691">
    <property type="entry name" value="Raffinose_syn"/>
    <property type="match status" value="1"/>
</dbReference>
<dbReference type="PANTHER" id="PTHR31268">
    <property type="match status" value="1"/>
</dbReference>
<gene>
    <name evidence="5" type="ORF">FH972_021330</name>
</gene>
<keyword evidence="6" id="KW-1185">Reference proteome</keyword>
<reference evidence="5 6" key="1">
    <citation type="submission" date="2019-06" db="EMBL/GenBank/DDBJ databases">
        <title>A chromosomal-level reference genome of Carpinus fangiana (Coryloideae, Betulaceae).</title>
        <authorList>
            <person name="Yang X."/>
            <person name="Wang Z."/>
            <person name="Zhang L."/>
            <person name="Hao G."/>
            <person name="Liu J."/>
            <person name="Yang Y."/>
        </authorList>
    </citation>
    <scope>NUCLEOTIDE SEQUENCE [LARGE SCALE GENOMIC DNA]</scope>
    <source>
        <strain evidence="5">Cfa_2016G</strain>
        <tissue evidence="5">Leaf</tissue>
    </source>
</reference>
<dbReference type="GO" id="GO:0047274">
    <property type="term" value="F:galactinol-sucrose galactosyltransferase activity"/>
    <property type="evidence" value="ECO:0007669"/>
    <property type="project" value="UniProtKB-EC"/>
</dbReference>
<dbReference type="Proteomes" id="UP000327013">
    <property type="component" value="Unassembled WGS sequence"/>
</dbReference>
<evidence type="ECO:0000256" key="3">
    <source>
        <dbReference type="ARBA" id="ARBA00023277"/>
    </source>
</evidence>
<dbReference type="OrthoDB" id="4664297at2759"/>
<sequence length="896" mass="100261">MKQKRHSITHRLYVTPSGCKHPYYTANSPAHLISEANMLARVSVYPPLETETIVTSDYVTLHVLIESSSVTDEWEVQLWHNHQDENEWQACDFSRGNSQLARTTSKSCTQSWFVTKLAGRPKGQRTETSFTIRFRSRNSKSWKWVRDIHGFEDGKLIYQADLPEQCRLSDLFSGMSEGLVHKNVPSETPQTIVWSIEASASPAQGNSSGWSNHTLGTPTRLNRWFALVRLWSPWLAPRQGRGPNFAEKDALLYAFQRRDGLHVVVLALSSIDDIVTVLQDDKGKINLFVRNDRKEQGTAKAVVTLSSSFDNALAAAMYHARHTVSQPIQLPEEHKALLREITGNQKSKGVKVNWVENWYDGFTYCTWNGVGQDLTEDKILNALDSLKANNINITNLIIDDNWQSLDNPGKNQFERGWTDFDANQNGFPKGLKSTTTAIREKFPSINHIAVWHALLGYWGGISPTGKLAQKYKTRLVHKRDNVRGGSIHVIDAQDAKRMYNDFYEFLSSAGIDSVKTDVQFMLDEIDDAPARRDLTMTYLDAWNMAQLRHFAGHAISCMSQAPQIIFHSQLPNTTPAIPVRNSDDFFPEVELSHPWHIFCNAHNAVLGKHLNILPDWDMFQTDHPWAGFHAAARCVSGGPIYITDEPGKHDIDLIQQMTARTSNGQTVILRPSVVGRSLEVYVGYEEDRLCLVGAYNGTSNTGSSLMGVFNCRPSAVTEILHLRQYLGTEEGKWLVRSHRTGRLSHAMSLASSEEAVDYITVDGHSWDVLTARPVTKLQTAAGYLLTADFGLVGKMSGAAAIVTSSAEMKLGNVRVQLKTSLKALGTWGVWVKLDSSAKIDPKDMLVFLEGQVVPFHCVGVEENGLLTVDVDRAWKEMGLVAKYNNEVTIEALVKVS</sequence>
<comment type="caution">
    <text evidence="5">The sequence shown here is derived from an EMBL/GenBank/DDBJ whole genome shotgun (WGS) entry which is preliminary data.</text>
</comment>
<evidence type="ECO:0000256" key="2">
    <source>
        <dbReference type="ARBA" id="ARBA00012708"/>
    </source>
</evidence>
<evidence type="ECO:0000313" key="5">
    <source>
        <dbReference type="EMBL" id="KAB8337026.1"/>
    </source>
</evidence>
<comment type="catalytic activity">
    <reaction evidence="4">
        <text>alpha-D-galactosyl-(1-&gt;3)-1D-myo-inositol + sucrose = raffinose + myo-inositol</text>
        <dbReference type="Rhea" id="RHEA:20161"/>
        <dbReference type="ChEBI" id="CHEBI:16634"/>
        <dbReference type="ChEBI" id="CHEBI:17268"/>
        <dbReference type="ChEBI" id="CHEBI:17505"/>
        <dbReference type="ChEBI" id="CHEBI:17992"/>
        <dbReference type="EC" id="2.4.1.82"/>
    </reaction>
</comment>
<dbReference type="InterPro" id="IPR013785">
    <property type="entry name" value="Aldolase_TIM"/>
</dbReference>
<organism evidence="5 6">
    <name type="scientific">Carpinus fangiana</name>
    <dbReference type="NCBI Taxonomy" id="176857"/>
    <lineage>
        <taxon>Eukaryota</taxon>
        <taxon>Viridiplantae</taxon>
        <taxon>Streptophyta</taxon>
        <taxon>Embryophyta</taxon>
        <taxon>Tracheophyta</taxon>
        <taxon>Spermatophyta</taxon>
        <taxon>Magnoliopsida</taxon>
        <taxon>eudicotyledons</taxon>
        <taxon>Gunneridae</taxon>
        <taxon>Pentapetalae</taxon>
        <taxon>rosids</taxon>
        <taxon>fabids</taxon>
        <taxon>Fagales</taxon>
        <taxon>Betulaceae</taxon>
        <taxon>Carpinus</taxon>
    </lineage>
</organism>
<dbReference type="PANTHER" id="PTHR31268:SF32">
    <property type="entry name" value="GALACTINOL--SUCROSE GALACTOSYLTRANSFERASE 2-RELATED"/>
    <property type="match status" value="1"/>
</dbReference>
<comment type="similarity">
    <text evidence="1">Belongs to the glycosyl hydrolases 36 family.</text>
</comment>
<proteinExistence type="inferred from homology"/>
<protein>
    <recommendedName>
        <fullName evidence="2">galactinol--sucrose galactosyltransferase</fullName>
        <ecNumber evidence="2">2.4.1.82</ecNumber>
    </recommendedName>
</protein>